<sequence>MADEPIETPTEAPVQDTPPADDGGGDNWIASVPEEFREASFVAKYKTPEDFFKGVDNLSKLAGQKQKGLVAPGEGASEEEVAAFNTSLRELSGVPGSLEEYQGALQLPELGEGAMMPKFIEMGFTNGVPPQAMQSIISGLSEELANEEQAVMQAYSAELQKNMDAVKRDWGDEFDYKLNVGERFLSKFSDETRQMLTDADWKNKAPLVRDLYELGNRYLGEGDLADVNSGGTGGSDVPTMAGLVAMKEDLRYKDQDQRDPNYVNEVHEYAKRLTEFQQANKN</sequence>
<accession>A0ABM7P3C1</accession>
<reference evidence="2" key="1">
    <citation type="journal article" date="2022" name="Arch. Microbiol.">
        <title>Pseudodesulfovibrio sediminis sp. nov., a mesophilic and neutrophilic sulfate-reducing bacterium isolated from sediment of a brackish lake.</title>
        <authorList>
            <person name="Takahashi A."/>
            <person name="Kojima H."/>
            <person name="Watanabe M."/>
            <person name="Fukui M."/>
        </authorList>
    </citation>
    <scope>NUCLEOTIDE SEQUENCE</scope>
    <source>
        <strain evidence="2">SF6</strain>
    </source>
</reference>
<dbReference type="EMBL" id="AP024485">
    <property type="protein sequence ID" value="BCS87335.1"/>
    <property type="molecule type" value="Genomic_DNA"/>
</dbReference>
<organism evidence="2 3">
    <name type="scientific">Pseudodesulfovibrio sediminis</name>
    <dbReference type="NCBI Taxonomy" id="2810563"/>
    <lineage>
        <taxon>Bacteria</taxon>
        <taxon>Pseudomonadati</taxon>
        <taxon>Thermodesulfobacteriota</taxon>
        <taxon>Desulfovibrionia</taxon>
        <taxon>Desulfovibrionales</taxon>
        <taxon>Desulfovibrionaceae</taxon>
    </lineage>
</organism>
<keyword evidence="3" id="KW-1185">Reference proteome</keyword>
<proteinExistence type="predicted"/>
<evidence type="ECO:0000313" key="2">
    <source>
        <dbReference type="EMBL" id="BCS87335.1"/>
    </source>
</evidence>
<gene>
    <name evidence="2" type="ORF">PSDVSF_05770</name>
</gene>
<evidence type="ECO:0000313" key="3">
    <source>
        <dbReference type="Proteomes" id="UP001053296"/>
    </source>
</evidence>
<name>A0ABM7P3C1_9BACT</name>
<dbReference type="RefSeq" id="WP_229593487.1">
    <property type="nucleotide sequence ID" value="NZ_AP024485.1"/>
</dbReference>
<feature type="region of interest" description="Disordered" evidence="1">
    <location>
        <begin position="1"/>
        <end position="30"/>
    </location>
</feature>
<protein>
    <submittedName>
        <fullName evidence="2">Uncharacterized protein</fullName>
    </submittedName>
</protein>
<dbReference type="Proteomes" id="UP001053296">
    <property type="component" value="Chromosome"/>
</dbReference>
<evidence type="ECO:0000256" key="1">
    <source>
        <dbReference type="SAM" id="MobiDB-lite"/>
    </source>
</evidence>